<feature type="transmembrane region" description="Helical" evidence="1">
    <location>
        <begin position="69"/>
        <end position="90"/>
    </location>
</feature>
<organism evidence="2">
    <name type="scientific">Fopius arisanus</name>
    <dbReference type="NCBI Taxonomy" id="64838"/>
    <lineage>
        <taxon>Eukaryota</taxon>
        <taxon>Metazoa</taxon>
        <taxon>Ecdysozoa</taxon>
        <taxon>Arthropoda</taxon>
        <taxon>Hexapoda</taxon>
        <taxon>Insecta</taxon>
        <taxon>Pterygota</taxon>
        <taxon>Neoptera</taxon>
        <taxon>Endopterygota</taxon>
        <taxon>Hymenoptera</taxon>
        <taxon>Apocrita</taxon>
        <taxon>Ichneumonoidea</taxon>
        <taxon>Braconidae</taxon>
        <taxon>Opiinae</taxon>
        <taxon>Fopius</taxon>
    </lineage>
</organism>
<feature type="transmembrane region" description="Helical" evidence="1">
    <location>
        <begin position="96"/>
        <end position="114"/>
    </location>
</feature>
<name>A0A0C9PHQ7_9HYME</name>
<keyword evidence="1" id="KW-1133">Transmembrane helix</keyword>
<evidence type="ECO:0000313" key="2">
    <source>
        <dbReference type="EMBL" id="JAG70175.1"/>
    </source>
</evidence>
<gene>
    <name evidence="2" type="primary">cemA</name>
    <name evidence="2" type="ORF">g.36935</name>
</gene>
<dbReference type="EMBL" id="GBYB01000408">
    <property type="protein sequence ID" value="JAG70175.1"/>
    <property type="molecule type" value="Transcribed_RNA"/>
</dbReference>
<keyword evidence="1" id="KW-0472">Membrane</keyword>
<reference evidence="2" key="1">
    <citation type="submission" date="2015-01" db="EMBL/GenBank/DDBJ databases">
        <title>Transcriptome Assembly of Fopius arisanus.</title>
        <authorList>
            <person name="Geib S."/>
        </authorList>
    </citation>
    <scope>NUCLEOTIDE SEQUENCE</scope>
</reference>
<keyword evidence="1" id="KW-0812">Transmembrane</keyword>
<proteinExistence type="predicted"/>
<evidence type="ECO:0000256" key="1">
    <source>
        <dbReference type="SAM" id="Phobius"/>
    </source>
</evidence>
<protein>
    <submittedName>
        <fullName evidence="2">CemA protein</fullName>
    </submittedName>
</protein>
<dbReference type="AlphaFoldDB" id="A0A0C9PHQ7"/>
<sequence>MSGSKCVKPPRKAYTKEPNEMTHQEKLKLIDEELNSFYKYCQQAGFTEEEMDIICQPLVAAMRRSWLQLVLRATVILVVIGTVACAAAQLDFVGTHLSAITRVLAVKILPFWNWQYLYRENCMMNNPFYNEYPITEEDCVTCEAVETIDRLSDVHYRHLVDNYLNRDAPAIITDAMDSWGVMNTDHFWFDNITHVRHP</sequence>
<accession>A0A0C9PHQ7</accession>